<reference evidence="1 2" key="1">
    <citation type="journal article" date="2014" name="PLoS Genet.">
        <title>Phylogenetically driven sequencing of extremely halophilic archaea reveals strategies for static and dynamic osmo-response.</title>
        <authorList>
            <person name="Becker E.A."/>
            <person name="Seitzer P.M."/>
            <person name="Tritt A."/>
            <person name="Larsen D."/>
            <person name="Krusor M."/>
            <person name="Yao A.I."/>
            <person name="Wu D."/>
            <person name="Madern D."/>
            <person name="Eisen J.A."/>
            <person name="Darling A.E."/>
            <person name="Facciotti M.T."/>
        </authorList>
    </citation>
    <scope>NUCLEOTIDE SEQUENCE [LARGE SCALE GENOMIC DNA]</scope>
    <source>
        <strain evidence="2">ATCC 33959 / DSM 4427 / JCM 8863 / NBRC 102184 / NCIMB 2188 / Ma 2.38</strain>
    </source>
</reference>
<dbReference type="Proteomes" id="UP000011571">
    <property type="component" value="Unassembled WGS sequence"/>
</dbReference>
<gene>
    <name evidence="1" type="ORF">C454_01660</name>
</gene>
<comment type="caution">
    <text evidence="1">The sequence shown here is derived from an EMBL/GenBank/DDBJ whole genome shotgun (WGS) entry which is preliminary data.</text>
</comment>
<keyword evidence="2" id="KW-1185">Reference proteome</keyword>
<sequence>MFLGKSMEKRSSRVGTMSSKQFDVKNQLCLGVYCSVQPRPLTIDFDSGLVDRNPLRLRLRRVVTAVGQPMYPLPNRLVGAFNAE</sequence>
<dbReference type="AlphaFoldDB" id="M0HQ21"/>
<evidence type="ECO:0000313" key="1">
    <source>
        <dbReference type="EMBL" id="ELZ85194.1"/>
    </source>
</evidence>
<organism evidence="1 2">
    <name type="scientific">Haloferax gibbonsii (strain ATCC 33959 / DSM 4427 / JCM 8863 / NBRC 102184 / NCIMB 2188 / Ma 2.38)</name>
    <dbReference type="NCBI Taxonomy" id="1227459"/>
    <lineage>
        <taxon>Archaea</taxon>
        <taxon>Methanobacteriati</taxon>
        <taxon>Methanobacteriota</taxon>
        <taxon>Stenosarchaea group</taxon>
        <taxon>Halobacteria</taxon>
        <taxon>Halobacteriales</taxon>
        <taxon>Haloferacaceae</taxon>
        <taxon>Haloferax</taxon>
    </lineage>
</organism>
<protein>
    <submittedName>
        <fullName evidence="1">Uncharacterized protein</fullName>
    </submittedName>
</protein>
<dbReference type="EMBL" id="AOLJ01000005">
    <property type="protein sequence ID" value="ELZ85194.1"/>
    <property type="molecule type" value="Genomic_DNA"/>
</dbReference>
<evidence type="ECO:0000313" key="2">
    <source>
        <dbReference type="Proteomes" id="UP000011571"/>
    </source>
</evidence>
<name>M0HQ21_HALGM</name>
<proteinExistence type="predicted"/>
<accession>M0HQ21</accession>